<evidence type="ECO:0000256" key="1">
    <source>
        <dbReference type="SAM" id="MobiDB-lite"/>
    </source>
</evidence>
<dbReference type="InterPro" id="IPR014487">
    <property type="entry name" value="DUF3151"/>
</dbReference>
<dbReference type="Proteomes" id="UP000774570">
    <property type="component" value="Unassembled WGS sequence"/>
</dbReference>
<gene>
    <name evidence="2" type="ORF">K1Y72_06345</name>
</gene>
<sequence length="138" mass="14524">MTGMTQNLLGGPPPTELPDNADARTALDDGTDPVEVAARHPEYPGAWAALADRAFAAGGVIESYAYARTGYHRGLDALRRAGWKGQGPVPWEHEPNQGFLRALAALGRAAAAIGEDAEAVRCRTFLRDSSPTAADLLG</sequence>
<dbReference type="EMBL" id="JAIBOA010000003">
    <property type="protein sequence ID" value="MBW8481978.1"/>
    <property type="molecule type" value="Genomic_DNA"/>
</dbReference>
<name>A0ABS7FNL4_9ACTN</name>
<accession>A0ABS7FNL4</accession>
<evidence type="ECO:0000313" key="3">
    <source>
        <dbReference type="Proteomes" id="UP000774570"/>
    </source>
</evidence>
<protein>
    <submittedName>
        <fullName evidence="2">DUF3151 domain-containing protein</fullName>
    </submittedName>
</protein>
<reference evidence="2 3" key="1">
    <citation type="submission" date="2021-07" db="EMBL/GenBank/DDBJ databases">
        <title>Actinomadura sp. PM05-2 isolated from lichen.</title>
        <authorList>
            <person name="Somphong A."/>
            <person name="Phongsopitanun W."/>
            <person name="Tanasupawat S."/>
            <person name="Peongsungnone V."/>
        </authorList>
    </citation>
    <scope>NUCLEOTIDE SEQUENCE [LARGE SCALE GENOMIC DNA]</scope>
    <source>
        <strain evidence="2 3">PM05-2</strain>
    </source>
</reference>
<dbReference type="Pfam" id="PF11349">
    <property type="entry name" value="DUF3151"/>
    <property type="match status" value="1"/>
</dbReference>
<keyword evidence="3" id="KW-1185">Reference proteome</keyword>
<organism evidence="2 3">
    <name type="scientific">Actinomadura parmotrematis</name>
    <dbReference type="NCBI Taxonomy" id="2864039"/>
    <lineage>
        <taxon>Bacteria</taxon>
        <taxon>Bacillati</taxon>
        <taxon>Actinomycetota</taxon>
        <taxon>Actinomycetes</taxon>
        <taxon>Streptosporangiales</taxon>
        <taxon>Thermomonosporaceae</taxon>
        <taxon>Actinomadura</taxon>
    </lineage>
</organism>
<feature type="region of interest" description="Disordered" evidence="1">
    <location>
        <begin position="1"/>
        <end position="32"/>
    </location>
</feature>
<evidence type="ECO:0000313" key="2">
    <source>
        <dbReference type="EMBL" id="MBW8481978.1"/>
    </source>
</evidence>
<dbReference type="PIRSF" id="PIRSF017349">
    <property type="entry name" value="UCP017349"/>
    <property type="match status" value="1"/>
</dbReference>
<proteinExistence type="predicted"/>
<comment type="caution">
    <text evidence="2">The sequence shown here is derived from an EMBL/GenBank/DDBJ whole genome shotgun (WGS) entry which is preliminary data.</text>
</comment>